<comment type="similarity">
    <text evidence="1 4">Belongs to the SIS family. GutQ/KpsF subfamily.</text>
</comment>
<dbReference type="PROSITE" id="PS51464">
    <property type="entry name" value="SIS"/>
    <property type="match status" value="1"/>
</dbReference>
<feature type="site" description="Catalytically relevant" evidence="6">
    <location>
        <position position="53"/>
    </location>
</feature>
<evidence type="ECO:0000256" key="5">
    <source>
        <dbReference type="PIRSR" id="PIRSR004692-2"/>
    </source>
</evidence>
<evidence type="ECO:0000259" key="9">
    <source>
        <dbReference type="PROSITE" id="PS51464"/>
    </source>
</evidence>
<dbReference type="InterPro" id="IPR046348">
    <property type="entry name" value="SIS_dom_sf"/>
</dbReference>
<feature type="binding site" evidence="5">
    <location>
        <position position="76"/>
    </location>
    <ligand>
        <name>Zn(2+)</name>
        <dbReference type="ChEBI" id="CHEBI:29105"/>
    </ligand>
</feature>
<dbReference type="PROSITE" id="PS51371">
    <property type="entry name" value="CBS"/>
    <property type="match status" value="1"/>
</dbReference>
<dbReference type="EMBL" id="QEWR01000002">
    <property type="protein sequence ID" value="PWD84590.1"/>
    <property type="molecule type" value="Genomic_DNA"/>
</dbReference>
<dbReference type="GO" id="GO:0097367">
    <property type="term" value="F:carbohydrate derivative binding"/>
    <property type="evidence" value="ECO:0007669"/>
    <property type="project" value="InterPro"/>
</dbReference>
<feature type="domain" description="CBS" evidence="8">
    <location>
        <begin position="204"/>
        <end position="261"/>
    </location>
</feature>
<comment type="caution">
    <text evidence="10">The sequence shown here is derived from an EMBL/GenBank/DDBJ whole genome shotgun (WGS) entry which is preliminary data.</text>
</comment>
<dbReference type="InterPro" id="IPR035474">
    <property type="entry name" value="SIS_Kpsf"/>
</dbReference>
<feature type="site" description="Catalytically relevant" evidence="6">
    <location>
        <position position="146"/>
    </location>
</feature>
<dbReference type="GO" id="GO:0005975">
    <property type="term" value="P:carbohydrate metabolic process"/>
    <property type="evidence" value="ECO:0007669"/>
    <property type="project" value="InterPro"/>
</dbReference>
<keyword evidence="3 7" id="KW-0129">CBS domain</keyword>
<feature type="site" description="Catalytically relevant" evidence="6">
    <location>
        <position position="187"/>
    </location>
</feature>
<dbReference type="Pfam" id="PF01380">
    <property type="entry name" value="SIS"/>
    <property type="match status" value="1"/>
</dbReference>
<dbReference type="GO" id="GO:1901135">
    <property type="term" value="P:carbohydrate derivative metabolic process"/>
    <property type="evidence" value="ECO:0007669"/>
    <property type="project" value="InterPro"/>
</dbReference>
<organism evidence="10 11">
    <name type="scientific">Ignatzschineria indica</name>
    <dbReference type="NCBI Taxonomy" id="472583"/>
    <lineage>
        <taxon>Bacteria</taxon>
        <taxon>Pseudomonadati</taxon>
        <taxon>Pseudomonadota</taxon>
        <taxon>Gammaproteobacteria</taxon>
        <taxon>Cardiobacteriales</taxon>
        <taxon>Ignatzschineriaceae</taxon>
        <taxon>Ignatzschineria</taxon>
    </lineage>
</organism>
<dbReference type="PANTHER" id="PTHR42745:SF1">
    <property type="entry name" value="ARABINOSE 5-PHOSPHATE ISOMERASE KDSD"/>
    <property type="match status" value="1"/>
</dbReference>
<evidence type="ECO:0000256" key="1">
    <source>
        <dbReference type="ARBA" id="ARBA00008165"/>
    </source>
</evidence>
<dbReference type="InterPro" id="IPR046342">
    <property type="entry name" value="CBS_dom_sf"/>
</dbReference>
<evidence type="ECO:0000256" key="7">
    <source>
        <dbReference type="PROSITE-ProRule" id="PRU00703"/>
    </source>
</evidence>
<evidence type="ECO:0000256" key="2">
    <source>
        <dbReference type="ARBA" id="ARBA00022737"/>
    </source>
</evidence>
<dbReference type="CDD" id="cd05014">
    <property type="entry name" value="SIS_Kpsf"/>
    <property type="match status" value="1"/>
</dbReference>
<evidence type="ECO:0000313" key="10">
    <source>
        <dbReference type="EMBL" id="PWD84590.1"/>
    </source>
</evidence>
<dbReference type="PANTHER" id="PTHR42745">
    <property type="match status" value="1"/>
</dbReference>
<dbReference type="PIRSF" id="PIRSF004692">
    <property type="entry name" value="KdsD_KpsF"/>
    <property type="match status" value="1"/>
</dbReference>
<name>A0A2U2AMZ7_9GAMM</name>
<keyword evidence="4 10" id="KW-0413">Isomerase</keyword>
<keyword evidence="2" id="KW-0677">Repeat</keyword>
<evidence type="ECO:0000256" key="6">
    <source>
        <dbReference type="PIRSR" id="PIRSR004692-3"/>
    </source>
</evidence>
<dbReference type="InterPro" id="IPR050986">
    <property type="entry name" value="GutQ/KpsF_isomerases"/>
</dbReference>
<keyword evidence="11" id="KW-1185">Reference proteome</keyword>
<dbReference type="InterPro" id="IPR000644">
    <property type="entry name" value="CBS_dom"/>
</dbReference>
<comment type="catalytic activity">
    <reaction evidence="4">
        <text>D-arabinose 5-phosphate = D-ribulose 5-phosphate</text>
        <dbReference type="Rhea" id="RHEA:23104"/>
        <dbReference type="ChEBI" id="CHEBI:57693"/>
        <dbReference type="ChEBI" id="CHEBI:58121"/>
        <dbReference type="EC" id="5.3.1.13"/>
    </reaction>
</comment>
<evidence type="ECO:0000313" key="11">
    <source>
        <dbReference type="Proteomes" id="UP000244948"/>
    </source>
</evidence>
<keyword evidence="5" id="KW-0479">Metal-binding</keyword>
<feature type="site" description="Catalytically relevant" evidence="6">
    <location>
        <position position="105"/>
    </location>
</feature>
<dbReference type="GO" id="GO:0046872">
    <property type="term" value="F:metal ion binding"/>
    <property type="evidence" value="ECO:0007669"/>
    <property type="project" value="UniProtKB-KW"/>
</dbReference>
<dbReference type="FunFam" id="3.40.50.10490:FF:000011">
    <property type="entry name" value="Arabinose 5-phosphate isomerase"/>
    <property type="match status" value="1"/>
</dbReference>
<dbReference type="NCBIfam" id="TIGR00393">
    <property type="entry name" value="kpsF"/>
    <property type="match status" value="1"/>
</dbReference>
<dbReference type="CDD" id="cd04604">
    <property type="entry name" value="CBS_pair_SIS_assoc"/>
    <property type="match status" value="1"/>
</dbReference>
<feature type="domain" description="SIS" evidence="9">
    <location>
        <begin position="35"/>
        <end position="178"/>
    </location>
</feature>
<dbReference type="Gene3D" id="3.10.580.10">
    <property type="entry name" value="CBS-domain"/>
    <property type="match status" value="1"/>
</dbReference>
<sequence length="314" mass="33994">MVNSLQIVTDAVTDQIGILNKWQEKLVDNHNIDQAIDLILGCEGRTIISGVGKSGLIGKKIVATFASTGTPSFFLHPTEAFHGDLGMIKPSDLLILISYSGETDEVNKLIPSLKNFGNKIVGITGNADSTLAKYSDVFLDIGVEREICPNNLAPTSSTLITLALGDALAVALMKQRDFKAEDFARFHPGGSLGRKLLSRVADYMVTENLPFVTEDAKLSECLLTMTDSKSGIAFVGTADNFLGVITDGDIRRALVNNDMSMSVTAKEIMTKTPQTITAETYLVEAEEQLKQNKIRSLVVMDGESVIGLFEQPTF</sequence>
<reference evidence="10 11" key="1">
    <citation type="journal article" date="2018" name="Genome Announc.">
        <title>Ignatzschineria cameli sp. nov., isolated from necrotic foot tissue of dromedaries (Camelus dromedarius) and associated maggots (Wohlfahrtia species) in Dubai.</title>
        <authorList>
            <person name="Tsang C.C."/>
            <person name="Tang J.Y."/>
            <person name="Fong J.Y."/>
            <person name="Kinne J."/>
            <person name="Lee H.H."/>
            <person name="Joseph M."/>
            <person name="Jose S."/>
            <person name="Schuster R.K."/>
            <person name="Tang Y."/>
            <person name="Sivakumar S."/>
            <person name="Chen J.H."/>
            <person name="Teng J.L."/>
            <person name="Lau S.K."/>
            <person name="Wernery U."/>
            <person name="Woo P.C."/>
        </authorList>
    </citation>
    <scope>NUCLEOTIDE SEQUENCE [LARGE SCALE GENOMIC DNA]</scope>
    <source>
        <strain evidence="10 11">KCTC 22643</strain>
    </source>
</reference>
<evidence type="ECO:0000256" key="4">
    <source>
        <dbReference type="PIRNR" id="PIRNR004692"/>
    </source>
</evidence>
<dbReference type="AlphaFoldDB" id="A0A2U2AMZ7"/>
<keyword evidence="5" id="KW-0862">Zinc</keyword>
<accession>A0A2U2AMZ7</accession>
<evidence type="ECO:0000259" key="8">
    <source>
        <dbReference type="PROSITE" id="PS51371"/>
    </source>
</evidence>
<dbReference type="InterPro" id="IPR001347">
    <property type="entry name" value="SIS_dom"/>
</dbReference>
<proteinExistence type="inferred from homology"/>
<evidence type="ECO:0000256" key="3">
    <source>
        <dbReference type="ARBA" id="ARBA00023122"/>
    </source>
</evidence>
<dbReference type="SUPFAM" id="SSF53697">
    <property type="entry name" value="SIS domain"/>
    <property type="match status" value="1"/>
</dbReference>
<dbReference type="EC" id="5.3.1.13" evidence="4"/>
<dbReference type="InterPro" id="IPR004800">
    <property type="entry name" value="KdsD/KpsF-type"/>
</dbReference>
<dbReference type="Gene3D" id="3.40.50.10490">
    <property type="entry name" value="Glucose-6-phosphate isomerase like protein, domain 1"/>
    <property type="match status" value="1"/>
</dbReference>
<protein>
    <recommendedName>
        <fullName evidence="4">Arabinose 5-phosphate isomerase</fullName>
        <shortName evidence="4">API</shortName>
        <ecNumber evidence="4">5.3.1.13</ecNumber>
    </recommendedName>
</protein>
<gene>
    <name evidence="10" type="ORF">DC082_03395</name>
</gene>
<dbReference type="RefSeq" id="WP_109235754.1">
    <property type="nucleotide sequence ID" value="NZ_BMXZ01000001.1"/>
</dbReference>
<dbReference type="GO" id="GO:0019146">
    <property type="term" value="F:arabinose-5-phosphate isomerase activity"/>
    <property type="evidence" value="ECO:0007669"/>
    <property type="project" value="UniProtKB-EC"/>
</dbReference>
<dbReference type="Pfam" id="PF00571">
    <property type="entry name" value="CBS"/>
    <property type="match status" value="2"/>
</dbReference>
<dbReference type="Proteomes" id="UP000244948">
    <property type="component" value="Unassembled WGS sequence"/>
</dbReference>